<dbReference type="PROSITE" id="PS50045">
    <property type="entry name" value="SIGMA54_INTERACT_4"/>
    <property type="match status" value="1"/>
</dbReference>
<evidence type="ECO:0000313" key="8">
    <source>
        <dbReference type="EMBL" id="MDG4474610.1"/>
    </source>
</evidence>
<accession>A0A9X4ME08</accession>
<dbReference type="InterPro" id="IPR003593">
    <property type="entry name" value="AAA+_ATPase"/>
</dbReference>
<keyword evidence="5" id="KW-0597">Phosphoprotein</keyword>
<dbReference type="InterPro" id="IPR009057">
    <property type="entry name" value="Homeodomain-like_sf"/>
</dbReference>
<dbReference type="SUPFAM" id="SSF52540">
    <property type="entry name" value="P-loop containing nucleoside triphosphate hydrolases"/>
    <property type="match status" value="1"/>
</dbReference>
<dbReference type="FunFam" id="3.40.50.300:FF:000006">
    <property type="entry name" value="DNA-binding transcriptional regulator NtrC"/>
    <property type="match status" value="1"/>
</dbReference>
<dbReference type="InterPro" id="IPR027417">
    <property type="entry name" value="P-loop_NTPase"/>
</dbReference>
<dbReference type="AlphaFoldDB" id="A0A9X4ME08"/>
<keyword evidence="1" id="KW-0547">Nucleotide-binding</keyword>
<dbReference type="GO" id="GO:0006355">
    <property type="term" value="P:regulation of DNA-templated transcription"/>
    <property type="evidence" value="ECO:0007669"/>
    <property type="project" value="InterPro"/>
</dbReference>
<organism evidence="8 9">
    <name type="scientific">Thiovibrio frasassiensis</name>
    <dbReference type="NCBI Taxonomy" id="2984131"/>
    <lineage>
        <taxon>Bacteria</taxon>
        <taxon>Pseudomonadati</taxon>
        <taxon>Thermodesulfobacteriota</taxon>
        <taxon>Desulfobulbia</taxon>
        <taxon>Desulfobulbales</taxon>
        <taxon>Thiovibrionaceae</taxon>
        <taxon>Thiovibrio</taxon>
    </lineage>
</organism>
<dbReference type="Pfam" id="PF25601">
    <property type="entry name" value="AAA_lid_14"/>
    <property type="match status" value="1"/>
</dbReference>
<evidence type="ECO:0000256" key="5">
    <source>
        <dbReference type="PROSITE-ProRule" id="PRU00169"/>
    </source>
</evidence>
<evidence type="ECO:0000256" key="2">
    <source>
        <dbReference type="ARBA" id="ARBA00022840"/>
    </source>
</evidence>
<evidence type="ECO:0000313" key="9">
    <source>
        <dbReference type="Proteomes" id="UP001154240"/>
    </source>
</evidence>
<dbReference type="Pfam" id="PF00072">
    <property type="entry name" value="Response_reg"/>
    <property type="match status" value="1"/>
</dbReference>
<evidence type="ECO:0000256" key="3">
    <source>
        <dbReference type="ARBA" id="ARBA00023015"/>
    </source>
</evidence>
<dbReference type="PROSITE" id="PS00675">
    <property type="entry name" value="SIGMA54_INTERACT_1"/>
    <property type="match status" value="1"/>
</dbReference>
<comment type="caution">
    <text evidence="8">The sequence shown here is derived from an EMBL/GenBank/DDBJ whole genome shotgun (WGS) entry which is preliminary data.</text>
</comment>
<dbReference type="InterPro" id="IPR002197">
    <property type="entry name" value="HTH_Fis"/>
</dbReference>
<dbReference type="InterPro" id="IPR002078">
    <property type="entry name" value="Sigma_54_int"/>
</dbReference>
<dbReference type="SUPFAM" id="SSF46689">
    <property type="entry name" value="Homeodomain-like"/>
    <property type="match status" value="1"/>
</dbReference>
<dbReference type="SMART" id="SM00448">
    <property type="entry name" value="REC"/>
    <property type="match status" value="1"/>
</dbReference>
<gene>
    <name evidence="8" type="ORF">OLX77_00370</name>
</gene>
<dbReference type="EMBL" id="JAPHEH010000001">
    <property type="protein sequence ID" value="MDG4474610.1"/>
    <property type="molecule type" value="Genomic_DNA"/>
</dbReference>
<dbReference type="InterPro" id="IPR025662">
    <property type="entry name" value="Sigma_54_int_dom_ATP-bd_1"/>
</dbReference>
<dbReference type="Gene3D" id="1.10.10.60">
    <property type="entry name" value="Homeodomain-like"/>
    <property type="match status" value="1"/>
</dbReference>
<dbReference type="PANTHER" id="PTHR32071">
    <property type="entry name" value="TRANSCRIPTIONAL REGULATORY PROTEIN"/>
    <property type="match status" value="1"/>
</dbReference>
<proteinExistence type="predicted"/>
<keyword evidence="9" id="KW-1185">Reference proteome</keyword>
<dbReference type="InterPro" id="IPR058031">
    <property type="entry name" value="AAA_lid_NorR"/>
</dbReference>
<evidence type="ECO:0000256" key="1">
    <source>
        <dbReference type="ARBA" id="ARBA00022741"/>
    </source>
</evidence>
<feature type="modified residue" description="4-aspartylphosphate" evidence="5">
    <location>
        <position position="61"/>
    </location>
</feature>
<dbReference type="Gene3D" id="3.40.50.2300">
    <property type="match status" value="1"/>
</dbReference>
<dbReference type="PROSITE" id="PS00676">
    <property type="entry name" value="SIGMA54_INTERACT_2"/>
    <property type="match status" value="1"/>
</dbReference>
<reference evidence="8" key="1">
    <citation type="journal article" date="2022" name="bioRxiv">
        <title>Thiovibrio frasassiensisgen. nov., sp. nov., an autotrophic, elemental sulfur disproportionating bacterium isolated from sulfidic karst sediment, and proposal of Thiovibrionaceae fam. nov.</title>
        <authorList>
            <person name="Aronson H."/>
            <person name="Thomas C."/>
            <person name="Bhattacharyya M."/>
            <person name="Eckstein S."/>
            <person name="Jensen S."/>
            <person name="Barco R."/>
            <person name="Macalady J."/>
            <person name="Amend J."/>
        </authorList>
    </citation>
    <scope>NUCLEOTIDE SEQUENCE</scope>
    <source>
        <strain evidence="8">RS19-109</strain>
    </source>
</reference>
<sequence>MKAPPPYPLHPVLLVDDEPHTLASFDIALRSHGINNTIRCQESREVAAILEHQPVEIILLDLMMPHVSGHDILKDVSQRFPDLPVIIVTGVNEVETAVHCMQQGAFDYVLKPVEIERLLPSIRRALEVRQLRRENSRLASSFFQKDPAHPEVFSKIITGNETMKALFRYCEAIAEGRQPVLITGETGVGKESIARAVHDLSGRPGEYVAVNVAGLDEQIFADTLFGHARGAFTGADRSRSGLVEKAAGGSLFLDEIGDLSEPSQVKLLRFLEEREYYPLGSDQVHRSDARVLVATHHDLEQQHKKGLFRTDLFYRLRTHRIQVPPLRERKDDLPALLDFFLAQAAAEFKKQIPRYPDTLIPLLAGYDFPGNVRELRALAFDAVSHQRGATLSTAFFLKELGTASPPESIHPSQTMGGPQKSWAAGLDTLPTLKEADQTLIAEALRRSSNNQRGAALLLGITPQALNQRLKRRP</sequence>
<dbReference type="GO" id="GO:0000160">
    <property type="term" value="P:phosphorelay signal transduction system"/>
    <property type="evidence" value="ECO:0007669"/>
    <property type="project" value="InterPro"/>
</dbReference>
<evidence type="ECO:0000259" key="6">
    <source>
        <dbReference type="PROSITE" id="PS50045"/>
    </source>
</evidence>
<dbReference type="CDD" id="cd00009">
    <property type="entry name" value="AAA"/>
    <property type="match status" value="1"/>
</dbReference>
<dbReference type="Proteomes" id="UP001154240">
    <property type="component" value="Unassembled WGS sequence"/>
</dbReference>
<dbReference type="InterPro" id="IPR001789">
    <property type="entry name" value="Sig_transdc_resp-reg_receiver"/>
</dbReference>
<dbReference type="PROSITE" id="PS50110">
    <property type="entry name" value="RESPONSE_REGULATORY"/>
    <property type="match status" value="1"/>
</dbReference>
<keyword evidence="4" id="KW-0804">Transcription</keyword>
<dbReference type="InterPro" id="IPR011006">
    <property type="entry name" value="CheY-like_superfamily"/>
</dbReference>
<reference evidence="8" key="2">
    <citation type="submission" date="2022-10" db="EMBL/GenBank/DDBJ databases">
        <authorList>
            <person name="Aronson H.S."/>
        </authorList>
    </citation>
    <scope>NUCLEOTIDE SEQUENCE</scope>
    <source>
        <strain evidence="8">RS19-109</strain>
    </source>
</reference>
<dbReference type="GO" id="GO:0005524">
    <property type="term" value="F:ATP binding"/>
    <property type="evidence" value="ECO:0007669"/>
    <property type="project" value="UniProtKB-KW"/>
</dbReference>
<dbReference type="RefSeq" id="WP_307631591.1">
    <property type="nucleotide sequence ID" value="NZ_JAPHEH010000001.1"/>
</dbReference>
<keyword evidence="3" id="KW-0805">Transcription regulation</keyword>
<evidence type="ECO:0000256" key="4">
    <source>
        <dbReference type="ARBA" id="ARBA00023163"/>
    </source>
</evidence>
<dbReference type="SUPFAM" id="SSF52172">
    <property type="entry name" value="CheY-like"/>
    <property type="match status" value="1"/>
</dbReference>
<dbReference type="GO" id="GO:0043565">
    <property type="term" value="F:sequence-specific DNA binding"/>
    <property type="evidence" value="ECO:0007669"/>
    <property type="project" value="InterPro"/>
</dbReference>
<dbReference type="PRINTS" id="PR01590">
    <property type="entry name" value="HTHFIS"/>
</dbReference>
<dbReference type="PANTHER" id="PTHR32071:SF13">
    <property type="entry name" value="RESPONSE REGULATOR HSFA"/>
    <property type="match status" value="1"/>
</dbReference>
<feature type="domain" description="Sigma-54 factor interaction" evidence="6">
    <location>
        <begin position="156"/>
        <end position="384"/>
    </location>
</feature>
<dbReference type="InterPro" id="IPR025943">
    <property type="entry name" value="Sigma_54_int_dom_ATP-bd_2"/>
</dbReference>
<dbReference type="Pfam" id="PF02954">
    <property type="entry name" value="HTH_8"/>
    <property type="match status" value="1"/>
</dbReference>
<name>A0A9X4ME08_9BACT</name>
<protein>
    <submittedName>
        <fullName evidence="8">Sigma-54 dependent transcriptional regulator</fullName>
    </submittedName>
</protein>
<feature type="domain" description="Response regulatory" evidence="7">
    <location>
        <begin position="11"/>
        <end position="126"/>
    </location>
</feature>
<dbReference type="Pfam" id="PF00158">
    <property type="entry name" value="Sigma54_activat"/>
    <property type="match status" value="1"/>
</dbReference>
<evidence type="ECO:0000259" key="7">
    <source>
        <dbReference type="PROSITE" id="PS50110"/>
    </source>
</evidence>
<dbReference type="Gene3D" id="3.40.50.300">
    <property type="entry name" value="P-loop containing nucleotide triphosphate hydrolases"/>
    <property type="match status" value="1"/>
</dbReference>
<dbReference type="SMART" id="SM00382">
    <property type="entry name" value="AAA"/>
    <property type="match status" value="1"/>
</dbReference>
<keyword evidence="2" id="KW-0067">ATP-binding</keyword>
<dbReference type="Gene3D" id="1.10.8.60">
    <property type="match status" value="1"/>
</dbReference>